<dbReference type="PRINTS" id="PR00038">
    <property type="entry name" value="HTHLUXR"/>
</dbReference>
<dbReference type="GO" id="GO:0000160">
    <property type="term" value="P:phosphorelay signal transduction system"/>
    <property type="evidence" value="ECO:0007669"/>
    <property type="project" value="InterPro"/>
</dbReference>
<dbReference type="InterPro" id="IPR016032">
    <property type="entry name" value="Sig_transdc_resp-reg_C-effctor"/>
</dbReference>
<evidence type="ECO:0000256" key="1">
    <source>
        <dbReference type="ARBA" id="ARBA00023015"/>
    </source>
</evidence>
<feature type="modified residue" description="4-aspartylphosphate" evidence="4">
    <location>
        <position position="54"/>
    </location>
</feature>
<evidence type="ECO:0000256" key="2">
    <source>
        <dbReference type="ARBA" id="ARBA00023125"/>
    </source>
</evidence>
<feature type="domain" description="HTH luxR-type" evidence="5">
    <location>
        <begin position="144"/>
        <end position="209"/>
    </location>
</feature>
<reference evidence="7 8" key="1">
    <citation type="submission" date="2019-10" db="EMBL/GenBank/DDBJ databases">
        <title>Bifidobacterium from non-human primates.</title>
        <authorList>
            <person name="Modesto M."/>
        </authorList>
    </citation>
    <scope>NUCLEOTIDE SEQUENCE [LARGE SCALE GENOMIC DNA]</scope>
    <source>
        <strain evidence="7 8">TREC</strain>
    </source>
</reference>
<evidence type="ECO:0000313" key="7">
    <source>
        <dbReference type="EMBL" id="NEG77783.1"/>
    </source>
</evidence>
<dbReference type="InterPro" id="IPR001789">
    <property type="entry name" value="Sig_transdc_resp-reg_receiver"/>
</dbReference>
<dbReference type="SUPFAM" id="SSF52172">
    <property type="entry name" value="CheY-like"/>
    <property type="match status" value="1"/>
</dbReference>
<dbReference type="InterPro" id="IPR000792">
    <property type="entry name" value="Tscrpt_reg_LuxR_C"/>
</dbReference>
<dbReference type="PANTHER" id="PTHR43214">
    <property type="entry name" value="TWO-COMPONENT RESPONSE REGULATOR"/>
    <property type="match status" value="1"/>
</dbReference>
<keyword evidence="4" id="KW-0597">Phosphoprotein</keyword>
<evidence type="ECO:0000313" key="8">
    <source>
        <dbReference type="Proteomes" id="UP000469763"/>
    </source>
</evidence>
<dbReference type="OrthoDB" id="3240412at2"/>
<organism evidence="7 8">
    <name type="scientific">Bifidobacterium avesanii</name>
    <dbReference type="NCBI Taxonomy" id="1798157"/>
    <lineage>
        <taxon>Bacteria</taxon>
        <taxon>Bacillati</taxon>
        <taxon>Actinomycetota</taxon>
        <taxon>Actinomycetes</taxon>
        <taxon>Bifidobacteriales</taxon>
        <taxon>Bifidobacteriaceae</taxon>
        <taxon>Bifidobacterium</taxon>
    </lineage>
</organism>
<dbReference type="Proteomes" id="UP000469763">
    <property type="component" value="Unassembled WGS sequence"/>
</dbReference>
<evidence type="ECO:0000259" key="5">
    <source>
        <dbReference type="PROSITE" id="PS50043"/>
    </source>
</evidence>
<dbReference type="PROSITE" id="PS50043">
    <property type="entry name" value="HTH_LUXR_2"/>
    <property type="match status" value="1"/>
</dbReference>
<evidence type="ECO:0000259" key="6">
    <source>
        <dbReference type="PROSITE" id="PS50110"/>
    </source>
</evidence>
<dbReference type="Pfam" id="PF00072">
    <property type="entry name" value="Response_reg"/>
    <property type="match status" value="1"/>
</dbReference>
<keyword evidence="1" id="KW-0805">Transcription regulation</keyword>
<dbReference type="EMBL" id="WHZY01000002">
    <property type="protein sequence ID" value="NEG77783.1"/>
    <property type="molecule type" value="Genomic_DNA"/>
</dbReference>
<dbReference type="GO" id="GO:0003677">
    <property type="term" value="F:DNA binding"/>
    <property type="evidence" value="ECO:0007669"/>
    <property type="project" value="UniProtKB-KW"/>
</dbReference>
<proteinExistence type="predicted"/>
<dbReference type="PANTHER" id="PTHR43214:SF24">
    <property type="entry name" value="TRANSCRIPTIONAL REGULATORY PROTEIN NARL-RELATED"/>
    <property type="match status" value="1"/>
</dbReference>
<keyword evidence="2" id="KW-0238">DNA-binding</keyword>
<dbReference type="PROSITE" id="PS50110">
    <property type="entry name" value="RESPONSE_REGULATORY"/>
    <property type="match status" value="1"/>
</dbReference>
<accession>A0A7K3THQ3</accession>
<keyword evidence="3" id="KW-0804">Transcription</keyword>
<dbReference type="Pfam" id="PF00196">
    <property type="entry name" value="GerE"/>
    <property type="match status" value="1"/>
</dbReference>
<name>A0A7K3THQ3_9BIFI</name>
<dbReference type="RefSeq" id="WP_152349816.1">
    <property type="nucleotide sequence ID" value="NZ_WBSN01000003.1"/>
</dbReference>
<evidence type="ECO:0000256" key="3">
    <source>
        <dbReference type="ARBA" id="ARBA00023163"/>
    </source>
</evidence>
<sequence length="212" mass="23447">MAILDNDVTSMALIAGIIREKLPDCPLLWTETDGYRAIDRCLAARTRPDILLCDMSLSDISGPRVCRAIRERGAQPLILAITSFPVSQYASLAATAGCQGILEKSHIPARIADAVRALADDRTYGPEGNAFETAFDAHARLQYARGGKDELSPKEMLIMDRLLDGYSLTEIAGQLGVKDVTVRTHISHIKDKLHARNLSQASIRWFRMREEL</sequence>
<feature type="domain" description="Response regulatory" evidence="6">
    <location>
        <begin position="1"/>
        <end position="119"/>
    </location>
</feature>
<dbReference type="SMART" id="SM00421">
    <property type="entry name" value="HTH_LUXR"/>
    <property type="match status" value="1"/>
</dbReference>
<protein>
    <submittedName>
        <fullName evidence="7">Response regulator</fullName>
    </submittedName>
</protein>
<dbReference type="Gene3D" id="3.40.50.2300">
    <property type="match status" value="1"/>
</dbReference>
<dbReference type="AlphaFoldDB" id="A0A7K3THQ3"/>
<dbReference type="GO" id="GO:0006355">
    <property type="term" value="P:regulation of DNA-templated transcription"/>
    <property type="evidence" value="ECO:0007669"/>
    <property type="project" value="InterPro"/>
</dbReference>
<dbReference type="SUPFAM" id="SSF46894">
    <property type="entry name" value="C-terminal effector domain of the bipartite response regulators"/>
    <property type="match status" value="1"/>
</dbReference>
<dbReference type="SMART" id="SM00448">
    <property type="entry name" value="REC"/>
    <property type="match status" value="1"/>
</dbReference>
<dbReference type="CDD" id="cd06170">
    <property type="entry name" value="LuxR_C_like"/>
    <property type="match status" value="1"/>
</dbReference>
<dbReference type="InterPro" id="IPR039420">
    <property type="entry name" value="WalR-like"/>
</dbReference>
<keyword evidence="8" id="KW-1185">Reference proteome</keyword>
<comment type="caution">
    <text evidence="7">The sequence shown here is derived from an EMBL/GenBank/DDBJ whole genome shotgun (WGS) entry which is preliminary data.</text>
</comment>
<gene>
    <name evidence="7" type="ORF">GFD22_02040</name>
</gene>
<evidence type="ECO:0000256" key="4">
    <source>
        <dbReference type="PROSITE-ProRule" id="PRU00169"/>
    </source>
</evidence>
<dbReference type="InterPro" id="IPR011006">
    <property type="entry name" value="CheY-like_superfamily"/>
</dbReference>